<dbReference type="AlphaFoldDB" id="A0AAV4D605"/>
<dbReference type="EMBL" id="BLXT01007492">
    <property type="protein sequence ID" value="GFO39420.1"/>
    <property type="molecule type" value="Genomic_DNA"/>
</dbReference>
<protein>
    <submittedName>
        <fullName evidence="1">Uncharacterized protein</fullName>
    </submittedName>
</protein>
<reference evidence="1 2" key="1">
    <citation type="journal article" date="2021" name="Elife">
        <title>Chloroplast acquisition without the gene transfer in kleptoplastic sea slugs, Plakobranchus ocellatus.</title>
        <authorList>
            <person name="Maeda T."/>
            <person name="Takahashi S."/>
            <person name="Yoshida T."/>
            <person name="Shimamura S."/>
            <person name="Takaki Y."/>
            <person name="Nagai Y."/>
            <person name="Toyoda A."/>
            <person name="Suzuki Y."/>
            <person name="Arimoto A."/>
            <person name="Ishii H."/>
            <person name="Satoh N."/>
            <person name="Nishiyama T."/>
            <person name="Hasebe M."/>
            <person name="Maruyama T."/>
            <person name="Minagawa J."/>
            <person name="Obokata J."/>
            <person name="Shigenobu S."/>
        </authorList>
    </citation>
    <scope>NUCLEOTIDE SEQUENCE [LARGE SCALE GENOMIC DNA]</scope>
</reference>
<dbReference type="Proteomes" id="UP000735302">
    <property type="component" value="Unassembled WGS sequence"/>
</dbReference>
<accession>A0AAV4D605</accession>
<keyword evidence="2" id="KW-1185">Reference proteome</keyword>
<comment type="caution">
    <text evidence="1">The sequence shown here is derived from an EMBL/GenBank/DDBJ whole genome shotgun (WGS) entry which is preliminary data.</text>
</comment>
<name>A0AAV4D605_9GAST</name>
<organism evidence="1 2">
    <name type="scientific">Plakobranchus ocellatus</name>
    <dbReference type="NCBI Taxonomy" id="259542"/>
    <lineage>
        <taxon>Eukaryota</taxon>
        <taxon>Metazoa</taxon>
        <taxon>Spiralia</taxon>
        <taxon>Lophotrochozoa</taxon>
        <taxon>Mollusca</taxon>
        <taxon>Gastropoda</taxon>
        <taxon>Heterobranchia</taxon>
        <taxon>Euthyneura</taxon>
        <taxon>Panpulmonata</taxon>
        <taxon>Sacoglossa</taxon>
        <taxon>Placobranchoidea</taxon>
        <taxon>Plakobranchidae</taxon>
        <taxon>Plakobranchus</taxon>
    </lineage>
</organism>
<evidence type="ECO:0000313" key="2">
    <source>
        <dbReference type="Proteomes" id="UP000735302"/>
    </source>
</evidence>
<evidence type="ECO:0000313" key="1">
    <source>
        <dbReference type="EMBL" id="GFO39420.1"/>
    </source>
</evidence>
<proteinExistence type="predicted"/>
<sequence>MPRILCDRFVLGIRDKDIKRDLFKIRGLTLSKSMTSARQPSMPKGIARCEHDTTSRYSGQCHSEGEMSLLPFCRSDTIIKNSPVANITAARDIKCLKASALRMFKSAAGIIVADTLPVCASRQDAKAKQS</sequence>
<gene>
    <name evidence="1" type="ORF">PoB_006592500</name>
</gene>